<evidence type="ECO:0000313" key="5">
    <source>
        <dbReference type="EMBL" id="QNN75552.1"/>
    </source>
</evidence>
<dbReference type="SUPFAM" id="SSF46785">
    <property type="entry name" value="Winged helix' DNA-binding domain"/>
    <property type="match status" value="1"/>
</dbReference>
<dbReference type="InterPro" id="IPR023187">
    <property type="entry name" value="Tscrpt_reg_MarR-type_CS"/>
</dbReference>
<dbReference type="PROSITE" id="PS50995">
    <property type="entry name" value="HTH_MARR_2"/>
    <property type="match status" value="1"/>
</dbReference>
<proteinExistence type="predicted"/>
<sequence length="151" mass="17272">MTKEKEYSFELVNEALVDVFNNVMWIEEASLRESEFNDITIKDMHIIAAIDGKNDVPASKLAEIVHVTPSTMTSAIDKLVKKGYVERHRDETDRRLVMIKLTHKGRIVNRAHDAFHRGLTHALFDQVEQKDTGTIQTAVMALQAYLHQLVE</sequence>
<dbReference type="GO" id="GO:0003700">
    <property type="term" value="F:DNA-binding transcription factor activity"/>
    <property type="evidence" value="ECO:0007669"/>
    <property type="project" value="InterPro"/>
</dbReference>
<evidence type="ECO:0000313" key="6">
    <source>
        <dbReference type="Proteomes" id="UP000515800"/>
    </source>
</evidence>
<dbReference type="CDD" id="cd00090">
    <property type="entry name" value="HTH_ARSR"/>
    <property type="match status" value="1"/>
</dbReference>
<dbReference type="Proteomes" id="UP000515800">
    <property type="component" value="Chromosome"/>
</dbReference>
<evidence type="ECO:0000256" key="3">
    <source>
        <dbReference type="ARBA" id="ARBA00023163"/>
    </source>
</evidence>
<dbReference type="InterPro" id="IPR036388">
    <property type="entry name" value="WH-like_DNA-bd_sf"/>
</dbReference>
<organism evidence="5 6">
    <name type="scientific">Weissella diestrammenae</name>
    <dbReference type="NCBI Taxonomy" id="1162633"/>
    <lineage>
        <taxon>Bacteria</taxon>
        <taxon>Bacillati</taxon>
        <taxon>Bacillota</taxon>
        <taxon>Bacilli</taxon>
        <taxon>Lactobacillales</taxon>
        <taxon>Lactobacillaceae</taxon>
        <taxon>Weissella</taxon>
    </lineage>
</organism>
<dbReference type="InterPro" id="IPR011991">
    <property type="entry name" value="ArsR-like_HTH"/>
</dbReference>
<keyword evidence="2" id="KW-0238">DNA-binding</keyword>
<dbReference type="PANTHER" id="PTHR42756:SF1">
    <property type="entry name" value="TRANSCRIPTIONAL REPRESSOR OF EMRAB OPERON"/>
    <property type="match status" value="1"/>
</dbReference>
<evidence type="ECO:0000256" key="1">
    <source>
        <dbReference type="ARBA" id="ARBA00023015"/>
    </source>
</evidence>
<dbReference type="SMART" id="SM00347">
    <property type="entry name" value="HTH_MARR"/>
    <property type="match status" value="1"/>
</dbReference>
<feature type="domain" description="HTH marR-type" evidence="4">
    <location>
        <begin position="1"/>
        <end position="151"/>
    </location>
</feature>
<dbReference type="AlphaFoldDB" id="A0A7G9T627"/>
<gene>
    <name evidence="5" type="ORF">H9L19_01230</name>
</gene>
<dbReference type="PANTHER" id="PTHR42756">
    <property type="entry name" value="TRANSCRIPTIONAL REGULATOR, MARR"/>
    <property type="match status" value="1"/>
</dbReference>
<dbReference type="EMBL" id="CP060724">
    <property type="protein sequence ID" value="QNN75552.1"/>
    <property type="molecule type" value="Genomic_DNA"/>
</dbReference>
<keyword evidence="6" id="KW-1185">Reference proteome</keyword>
<reference evidence="5 6" key="1">
    <citation type="submission" date="2020-08" db="EMBL/GenBank/DDBJ databases">
        <title>Genome sequence of Weissella diestrammenae KACC 16890T.</title>
        <authorList>
            <person name="Hyun D.-W."/>
            <person name="Bae J.-W."/>
        </authorList>
    </citation>
    <scope>NUCLEOTIDE SEQUENCE [LARGE SCALE GENOMIC DNA]</scope>
    <source>
        <strain evidence="5 6">KACC 16890</strain>
    </source>
</reference>
<evidence type="ECO:0000256" key="2">
    <source>
        <dbReference type="ARBA" id="ARBA00023125"/>
    </source>
</evidence>
<dbReference type="GO" id="GO:0003677">
    <property type="term" value="F:DNA binding"/>
    <property type="evidence" value="ECO:0007669"/>
    <property type="project" value="UniProtKB-KW"/>
</dbReference>
<accession>A0A7G9T627</accession>
<keyword evidence="1" id="KW-0805">Transcription regulation</keyword>
<protein>
    <submittedName>
        <fullName evidence="5">MarR family transcriptional regulator</fullName>
    </submittedName>
</protein>
<name>A0A7G9T627_9LACO</name>
<dbReference type="KEGG" id="wdi:H9L19_01230"/>
<evidence type="ECO:0000259" key="4">
    <source>
        <dbReference type="PROSITE" id="PS50995"/>
    </source>
</evidence>
<keyword evidence="3" id="KW-0804">Transcription</keyword>
<dbReference type="PRINTS" id="PR00598">
    <property type="entry name" value="HTHMARR"/>
</dbReference>
<dbReference type="InterPro" id="IPR000835">
    <property type="entry name" value="HTH_MarR-typ"/>
</dbReference>
<dbReference type="PROSITE" id="PS01117">
    <property type="entry name" value="HTH_MARR_1"/>
    <property type="match status" value="1"/>
</dbReference>
<dbReference type="Pfam" id="PF01047">
    <property type="entry name" value="MarR"/>
    <property type="match status" value="1"/>
</dbReference>
<dbReference type="Gene3D" id="1.10.10.10">
    <property type="entry name" value="Winged helix-like DNA-binding domain superfamily/Winged helix DNA-binding domain"/>
    <property type="match status" value="1"/>
</dbReference>
<dbReference type="RefSeq" id="WP_187529384.1">
    <property type="nucleotide sequence ID" value="NZ_CP060724.1"/>
</dbReference>
<dbReference type="InterPro" id="IPR036390">
    <property type="entry name" value="WH_DNA-bd_sf"/>
</dbReference>